<dbReference type="InterPro" id="IPR020849">
    <property type="entry name" value="Small_GTPase_Ras-type"/>
</dbReference>
<evidence type="ECO:0000256" key="4">
    <source>
        <dbReference type="ARBA" id="ARBA00023134"/>
    </source>
</evidence>
<dbReference type="GO" id="GO:0016020">
    <property type="term" value="C:membrane"/>
    <property type="evidence" value="ECO:0007669"/>
    <property type="project" value="InterPro"/>
</dbReference>
<gene>
    <name evidence="5" type="ORF">LOD99_2417</name>
</gene>
<dbReference type="FunFam" id="3.40.50.300:FF:001447">
    <property type="entry name" value="Ras-related protein Rab-1B"/>
    <property type="match status" value="1"/>
</dbReference>
<dbReference type="PRINTS" id="PR00449">
    <property type="entry name" value="RASTRNSFRMNG"/>
</dbReference>
<dbReference type="SUPFAM" id="SSF52540">
    <property type="entry name" value="P-loop containing nucleoside triphosphate hydrolases"/>
    <property type="match status" value="1"/>
</dbReference>
<sequence>MGEGGVGKSSLTHRFMGYEFLETYDPTIEGTFRAESEVDGVTVEVEITDTAGQDSFRDIISTYYSRRGAGYMLVFSLTARDSFFALQNRIYEELMDTKRSLSGQQHERVPIVLIGNKSDLPSNREVQLTEGQAQGREWSCNYFETSAKFNENVRESFVTLIREMNIARQSEKKTLSKEKGCCTLFFYIPQDSIHNTIIHYSSIQSGLYSKTFTITTISTNNSWPQNLQELQNNSLQISVQAPSNSVPTEEVPLVPLSKSGAHASPLIGPSLLSQTFSDLTNNISSCEIIRFIPPDPKHACDPPVKPLLLDPSEIQHLSSSETPGTEGTVFLLTEKRAFLFFSCQKDLLSLRKENLVALCDFIEIRLEVTELFTLLPRCSISLPSPSGHEDLLQSMRTLRLLGFDLIAPNSKAWPSAYLSPETYSCLVYMLE</sequence>
<dbReference type="PANTHER" id="PTHR24070">
    <property type="entry name" value="RAS, DI-RAS, AND RHEB FAMILY MEMBERS OF SMALL GTPASE SUPERFAMILY"/>
    <property type="match status" value="1"/>
</dbReference>
<reference evidence="5 6" key="1">
    <citation type="journal article" date="2023" name="BMC Biol.">
        <title>The compact genome of the sponge Oopsacas minuta (Hexactinellida) is lacking key metazoan core genes.</title>
        <authorList>
            <person name="Santini S."/>
            <person name="Schenkelaars Q."/>
            <person name="Jourda C."/>
            <person name="Duchesne M."/>
            <person name="Belahbib H."/>
            <person name="Rocher C."/>
            <person name="Selva M."/>
            <person name="Riesgo A."/>
            <person name="Vervoort M."/>
            <person name="Leys S.P."/>
            <person name="Kodjabachian L."/>
            <person name="Le Bivic A."/>
            <person name="Borchiellini C."/>
            <person name="Claverie J.M."/>
            <person name="Renard E."/>
        </authorList>
    </citation>
    <scope>NUCLEOTIDE SEQUENCE [LARGE SCALE GENOMIC DNA]</scope>
    <source>
        <strain evidence="5">SPO-2</strain>
    </source>
</reference>
<dbReference type="GO" id="GO:0008073">
    <property type="term" value="F:ornithine decarboxylase inhibitor activity"/>
    <property type="evidence" value="ECO:0007669"/>
    <property type="project" value="InterPro"/>
</dbReference>
<dbReference type="InterPro" id="IPR027417">
    <property type="entry name" value="P-loop_NTPase"/>
</dbReference>
<dbReference type="Pfam" id="PF00071">
    <property type="entry name" value="Ras"/>
    <property type="match status" value="1"/>
</dbReference>
<dbReference type="GO" id="GO:0007165">
    <property type="term" value="P:signal transduction"/>
    <property type="evidence" value="ECO:0007669"/>
    <property type="project" value="InterPro"/>
</dbReference>
<protein>
    <submittedName>
        <fullName evidence="5">Uncharacterized protein</fullName>
    </submittedName>
</protein>
<dbReference type="GO" id="GO:0003924">
    <property type="term" value="F:GTPase activity"/>
    <property type="evidence" value="ECO:0007669"/>
    <property type="project" value="InterPro"/>
</dbReference>
<dbReference type="EMBL" id="JAKMXF010000210">
    <property type="protein sequence ID" value="KAI6655128.1"/>
    <property type="molecule type" value="Genomic_DNA"/>
</dbReference>
<keyword evidence="4" id="KW-0342">GTP-binding</keyword>
<dbReference type="SMART" id="SM00175">
    <property type="entry name" value="RAB"/>
    <property type="match status" value="1"/>
</dbReference>
<dbReference type="CDD" id="cd00876">
    <property type="entry name" value="Ras"/>
    <property type="match status" value="1"/>
</dbReference>
<organism evidence="5 6">
    <name type="scientific">Oopsacas minuta</name>
    <dbReference type="NCBI Taxonomy" id="111878"/>
    <lineage>
        <taxon>Eukaryota</taxon>
        <taxon>Metazoa</taxon>
        <taxon>Porifera</taxon>
        <taxon>Hexactinellida</taxon>
        <taxon>Hexasterophora</taxon>
        <taxon>Lyssacinosida</taxon>
        <taxon>Leucopsacidae</taxon>
        <taxon>Oopsacas</taxon>
    </lineage>
</organism>
<dbReference type="SMART" id="SM00174">
    <property type="entry name" value="RHO"/>
    <property type="match status" value="1"/>
</dbReference>
<dbReference type="InterPro" id="IPR001806">
    <property type="entry name" value="Small_GTPase"/>
</dbReference>
<keyword evidence="2" id="KW-0547">Nucleotide-binding</keyword>
<name>A0AAV7K1Q2_9METZ</name>
<dbReference type="PROSITE" id="PS51419">
    <property type="entry name" value="RAB"/>
    <property type="match status" value="1"/>
</dbReference>
<dbReference type="GO" id="GO:0005525">
    <property type="term" value="F:GTP binding"/>
    <property type="evidence" value="ECO:0007669"/>
    <property type="project" value="UniProtKB-KW"/>
</dbReference>
<dbReference type="Pfam" id="PF02100">
    <property type="entry name" value="ODC_AZ"/>
    <property type="match status" value="1"/>
</dbReference>
<proteinExistence type="inferred from homology"/>
<evidence type="ECO:0000313" key="5">
    <source>
        <dbReference type="EMBL" id="KAI6655128.1"/>
    </source>
</evidence>
<dbReference type="InterPro" id="IPR002993">
    <property type="entry name" value="ODC_AZ"/>
</dbReference>
<dbReference type="Proteomes" id="UP001165289">
    <property type="component" value="Unassembled WGS sequence"/>
</dbReference>
<dbReference type="SMART" id="SM00173">
    <property type="entry name" value="RAS"/>
    <property type="match status" value="1"/>
</dbReference>
<dbReference type="InterPro" id="IPR038581">
    <property type="entry name" value="ODC_AZ_sf"/>
</dbReference>
<comment type="caution">
    <text evidence="5">The sequence shown here is derived from an EMBL/GenBank/DDBJ whole genome shotgun (WGS) entry which is preliminary data.</text>
</comment>
<dbReference type="AlphaFoldDB" id="A0AAV7K1Q2"/>
<dbReference type="Gene3D" id="3.40.50.300">
    <property type="entry name" value="P-loop containing nucleotide triphosphate hydrolases"/>
    <property type="match status" value="1"/>
</dbReference>
<evidence type="ECO:0000256" key="3">
    <source>
        <dbReference type="ARBA" id="ARBA00022758"/>
    </source>
</evidence>
<dbReference type="Gene3D" id="3.40.630.60">
    <property type="match status" value="1"/>
</dbReference>
<evidence type="ECO:0000256" key="1">
    <source>
        <dbReference type="ARBA" id="ARBA00008796"/>
    </source>
</evidence>
<dbReference type="PROSITE" id="PS51421">
    <property type="entry name" value="RAS"/>
    <property type="match status" value="1"/>
</dbReference>
<dbReference type="NCBIfam" id="TIGR00231">
    <property type="entry name" value="small_GTP"/>
    <property type="match status" value="1"/>
</dbReference>
<keyword evidence="3" id="KW-0688">Ribosomal frameshifting</keyword>
<dbReference type="GO" id="GO:0075523">
    <property type="term" value="P:viral translational frameshifting"/>
    <property type="evidence" value="ECO:0007669"/>
    <property type="project" value="UniProtKB-KW"/>
</dbReference>
<comment type="similarity">
    <text evidence="1">Belongs to the ODC antizyme family.</text>
</comment>
<evidence type="ECO:0000313" key="6">
    <source>
        <dbReference type="Proteomes" id="UP001165289"/>
    </source>
</evidence>
<accession>A0AAV7K1Q2</accession>
<keyword evidence="6" id="KW-1185">Reference proteome</keyword>
<dbReference type="InterPro" id="IPR005225">
    <property type="entry name" value="Small_GTP-bd"/>
</dbReference>
<evidence type="ECO:0000256" key="2">
    <source>
        <dbReference type="ARBA" id="ARBA00022741"/>
    </source>
</evidence>